<name>A0ABT5G2Z4_9ACTN</name>
<sequence>MQATGGAVRAGHPQGRPDLAALHLVRAEHRPAEATEDGSPHAAATLATLAALTALRRALPPNPDTVKE</sequence>
<gene>
    <name evidence="1" type="ORF">PO587_32500</name>
</gene>
<comment type="caution">
    <text evidence="1">The sequence shown here is derived from an EMBL/GenBank/DDBJ whole genome shotgun (WGS) entry which is preliminary data.</text>
</comment>
<protein>
    <submittedName>
        <fullName evidence="1">Uncharacterized protein</fullName>
    </submittedName>
</protein>
<dbReference type="EMBL" id="JAQOSK010000015">
    <property type="protein sequence ID" value="MDC2959165.1"/>
    <property type="molecule type" value="Genomic_DNA"/>
</dbReference>
<keyword evidence="2" id="KW-1185">Reference proteome</keyword>
<evidence type="ECO:0000313" key="1">
    <source>
        <dbReference type="EMBL" id="MDC2959165.1"/>
    </source>
</evidence>
<evidence type="ECO:0000313" key="2">
    <source>
        <dbReference type="Proteomes" id="UP001221328"/>
    </source>
</evidence>
<organism evidence="1 2">
    <name type="scientific">Streptomyces gilvifuscus</name>
    <dbReference type="NCBI Taxonomy" id="1550617"/>
    <lineage>
        <taxon>Bacteria</taxon>
        <taxon>Bacillati</taxon>
        <taxon>Actinomycetota</taxon>
        <taxon>Actinomycetes</taxon>
        <taxon>Kitasatosporales</taxon>
        <taxon>Streptomycetaceae</taxon>
        <taxon>Streptomyces</taxon>
    </lineage>
</organism>
<proteinExistence type="predicted"/>
<dbReference type="RefSeq" id="WP_272177662.1">
    <property type="nucleotide sequence ID" value="NZ_JAQOSK010000015.1"/>
</dbReference>
<reference evidence="1 2" key="1">
    <citation type="journal article" date="2015" name="Int. J. Syst. Evol. Microbiol.">
        <title>Streptomyces gilvifuscus sp. nov., an actinomycete that produces antibacterial compounds isolated from soil.</title>
        <authorList>
            <person name="Nguyen T.M."/>
            <person name="Kim J."/>
        </authorList>
    </citation>
    <scope>NUCLEOTIDE SEQUENCE [LARGE SCALE GENOMIC DNA]</scope>
    <source>
        <strain evidence="1 2">T113</strain>
    </source>
</reference>
<dbReference type="Proteomes" id="UP001221328">
    <property type="component" value="Unassembled WGS sequence"/>
</dbReference>
<accession>A0ABT5G2Z4</accession>